<dbReference type="Proteomes" id="UP001597119">
    <property type="component" value="Unassembled WGS sequence"/>
</dbReference>
<dbReference type="EMBL" id="JBHUDJ010000003">
    <property type="protein sequence ID" value="MFD1586765.1"/>
    <property type="molecule type" value="Genomic_DNA"/>
</dbReference>
<evidence type="ECO:0000313" key="1">
    <source>
        <dbReference type="EMBL" id="MFD1586765.1"/>
    </source>
</evidence>
<evidence type="ECO:0000313" key="2">
    <source>
        <dbReference type="Proteomes" id="UP001597119"/>
    </source>
</evidence>
<name>A0ABD6CB53_9EURY</name>
<sequence length="54" mass="6185">MIRSRLLPFLPRRSLTVVHECRVCGVTVEPAVDVCPCCDRRSIARYEIPRGDSR</sequence>
<keyword evidence="2" id="KW-1185">Reference proteome</keyword>
<protein>
    <recommendedName>
        <fullName evidence="3">Rubrerythrin-like domain-containing protein</fullName>
    </recommendedName>
</protein>
<organism evidence="1 2">
    <name type="scientific">Halorientalis brevis</name>
    <dbReference type="NCBI Taxonomy" id="1126241"/>
    <lineage>
        <taxon>Archaea</taxon>
        <taxon>Methanobacteriati</taxon>
        <taxon>Methanobacteriota</taxon>
        <taxon>Stenosarchaea group</taxon>
        <taxon>Halobacteria</taxon>
        <taxon>Halobacteriales</taxon>
        <taxon>Haloarculaceae</taxon>
        <taxon>Halorientalis</taxon>
    </lineage>
</organism>
<dbReference type="AlphaFoldDB" id="A0ABD6CB53"/>
<proteinExistence type="predicted"/>
<reference evidence="1 2" key="1">
    <citation type="journal article" date="2019" name="Int. J. Syst. Evol. Microbiol.">
        <title>The Global Catalogue of Microorganisms (GCM) 10K type strain sequencing project: providing services to taxonomists for standard genome sequencing and annotation.</title>
        <authorList>
            <consortium name="The Broad Institute Genomics Platform"/>
            <consortium name="The Broad Institute Genome Sequencing Center for Infectious Disease"/>
            <person name="Wu L."/>
            <person name="Ma J."/>
        </authorList>
    </citation>
    <scope>NUCLEOTIDE SEQUENCE [LARGE SCALE GENOMIC DNA]</scope>
    <source>
        <strain evidence="1 2">CGMCC 1.12125</strain>
    </source>
</reference>
<gene>
    <name evidence="1" type="ORF">ACFR9U_07210</name>
</gene>
<evidence type="ECO:0008006" key="3">
    <source>
        <dbReference type="Google" id="ProtNLM"/>
    </source>
</evidence>
<accession>A0ABD6CB53</accession>
<dbReference type="RefSeq" id="WP_247376071.1">
    <property type="nucleotide sequence ID" value="NZ_JALLGV010000001.1"/>
</dbReference>
<comment type="caution">
    <text evidence="1">The sequence shown here is derived from an EMBL/GenBank/DDBJ whole genome shotgun (WGS) entry which is preliminary data.</text>
</comment>